<reference evidence="1" key="1">
    <citation type="journal article" date="2019" name="Viruses">
        <title>Detection and Characterization of Invertebrate Iridoviruses Found in Reptiles and Prey Insects in Europe over the Past Two Decades.</title>
        <authorList>
            <person name="Papp T."/>
            <person name="Marschang R.E."/>
        </authorList>
    </citation>
    <scope>NUCLEOTIDE SEQUENCE</scope>
    <source>
        <strain evidence="1">Liz-CrIV</strain>
    </source>
</reference>
<name>A0A5B8RLY0_9VIRU</name>
<dbReference type="EMBL" id="MN081869">
    <property type="protein sequence ID" value="QEA08285.1"/>
    <property type="molecule type" value="Genomic_DNA"/>
</dbReference>
<evidence type="ECO:0000313" key="1">
    <source>
        <dbReference type="EMBL" id="QEA08285.1"/>
    </source>
</evidence>
<proteinExistence type="predicted"/>
<accession>A0A5B8RLY0</accession>
<sequence>MNTEKVVFNYRLTFHPKYLDSNFPIYIKNVAKEIIFKKETFYVLKIEDVEILNVIVGRGKSDHIANLKITTQSIVPQKNKTFSGIVTNVFPHLKLTIVTIEGKVEVIVKGETTKQINDFALVLINVVKFHNEKIVCSGSFQ</sequence>
<protein>
    <submittedName>
        <fullName evidence="1">Uncharacterized protein</fullName>
    </submittedName>
</protein>
<organism evidence="1">
    <name type="scientific">Iridovirus Liz-CrIV</name>
    <dbReference type="NCBI Taxonomy" id="2594309"/>
    <lineage>
        <taxon>Viruses</taxon>
        <taxon>Varidnaviria</taxon>
        <taxon>Bamfordvirae</taxon>
        <taxon>Nucleocytoviricota</taxon>
        <taxon>Megaviricetes</taxon>
        <taxon>Pimascovirales</taxon>
        <taxon>Pimascovirales incertae sedis</taxon>
        <taxon>Iridoviridae</taxon>
    </lineage>
</organism>